<sequence length="536" mass="60579">MSDSEHKLMALKKAYADIILNTAKEAAARIMVSERKAMRYQRELFAAKEDSLRMLLRLKQMLDTKVNEAQVAALCQQRKIDELEAQLGEAEDIVKELRTELREAQDDLERATNNQMRLLDEQNSYGDVATMMTASLDNRLNTSETVVSSLPDAISELVVTSDVRNSPLKMTFEGNQCYGENGSHKDNCFFCNSDFASIVMRRKEPKLYRNGCTQRIHAFERNLLDGNLSLPGQVDDVKNGTSIGEDEDVCKNLDTGPDKMYGVENNPDEFKMMEGNSNCISVHALNSFRWKRKRAARYKKRKGFFWNFLDEVVETTQENDLSCPRSFPAAVGNSVQLEDSKIFETKAEKDLESLSTLQLLSDDTKTILRSGCAEVIESNLEFRNACTVQTLANNDDLLIDTLELARQECGFVESSEVPACSTDVQAVNMSSVNTDLKVSNLTEGIPTQPLNAKFLKYTFQRKRKKESLSGYDGNSSAEESILKTKMGEKQNGSLESQKPTESSRDSRRLAQVARQVGYMFIHFWGCDELWLNWDIS</sequence>
<name>A0ACC1C0S2_9ROSI</name>
<reference evidence="2" key="1">
    <citation type="journal article" date="2023" name="G3 (Bethesda)">
        <title>Genome assembly and association tests identify interacting loci associated with vigor, precocity, and sex in interspecific pistachio rootstocks.</title>
        <authorList>
            <person name="Palmer W."/>
            <person name="Jacygrad E."/>
            <person name="Sagayaradj S."/>
            <person name="Cavanaugh K."/>
            <person name="Han R."/>
            <person name="Bertier L."/>
            <person name="Beede B."/>
            <person name="Kafkas S."/>
            <person name="Golino D."/>
            <person name="Preece J."/>
            <person name="Michelmore R."/>
        </authorList>
    </citation>
    <scope>NUCLEOTIDE SEQUENCE [LARGE SCALE GENOMIC DNA]</scope>
</reference>
<evidence type="ECO:0000313" key="1">
    <source>
        <dbReference type="EMBL" id="KAJ0105574.1"/>
    </source>
</evidence>
<dbReference type="EMBL" id="CM047898">
    <property type="protein sequence ID" value="KAJ0105574.1"/>
    <property type="molecule type" value="Genomic_DNA"/>
</dbReference>
<evidence type="ECO:0000313" key="2">
    <source>
        <dbReference type="Proteomes" id="UP001164250"/>
    </source>
</evidence>
<gene>
    <name evidence="1" type="ORF">Patl1_17945</name>
</gene>
<protein>
    <submittedName>
        <fullName evidence="1">Uncharacterized protein</fullName>
    </submittedName>
</protein>
<dbReference type="Proteomes" id="UP001164250">
    <property type="component" value="Chromosome 2"/>
</dbReference>
<keyword evidence="2" id="KW-1185">Reference proteome</keyword>
<organism evidence="1 2">
    <name type="scientific">Pistacia atlantica</name>
    <dbReference type="NCBI Taxonomy" id="434234"/>
    <lineage>
        <taxon>Eukaryota</taxon>
        <taxon>Viridiplantae</taxon>
        <taxon>Streptophyta</taxon>
        <taxon>Embryophyta</taxon>
        <taxon>Tracheophyta</taxon>
        <taxon>Spermatophyta</taxon>
        <taxon>Magnoliopsida</taxon>
        <taxon>eudicotyledons</taxon>
        <taxon>Gunneridae</taxon>
        <taxon>Pentapetalae</taxon>
        <taxon>rosids</taxon>
        <taxon>malvids</taxon>
        <taxon>Sapindales</taxon>
        <taxon>Anacardiaceae</taxon>
        <taxon>Pistacia</taxon>
    </lineage>
</organism>
<proteinExistence type="predicted"/>
<accession>A0ACC1C0S2</accession>
<comment type="caution">
    <text evidence="1">The sequence shown here is derived from an EMBL/GenBank/DDBJ whole genome shotgun (WGS) entry which is preliminary data.</text>
</comment>